<comment type="caution">
    <text evidence="1">The sequence shown here is derived from an EMBL/GenBank/DDBJ whole genome shotgun (WGS) entry which is preliminary data.</text>
</comment>
<protein>
    <submittedName>
        <fullName evidence="1">DUF1963 domain-containing protein</fullName>
    </submittedName>
</protein>
<gene>
    <name evidence="1" type="ORF">WKI68_40600</name>
</gene>
<dbReference type="Gene3D" id="2.30.320.10">
    <property type="entry name" value="YwqG-like"/>
    <property type="match status" value="1"/>
</dbReference>
<proteinExistence type="predicted"/>
<evidence type="ECO:0000313" key="1">
    <source>
        <dbReference type="EMBL" id="MEJ8645819.1"/>
    </source>
</evidence>
<organism evidence="1 2">
    <name type="scientific">Streptomyces caledonius</name>
    <dbReference type="NCBI Taxonomy" id="3134107"/>
    <lineage>
        <taxon>Bacteria</taxon>
        <taxon>Bacillati</taxon>
        <taxon>Actinomycetota</taxon>
        <taxon>Actinomycetes</taxon>
        <taxon>Kitasatosporales</taxon>
        <taxon>Streptomycetaceae</taxon>
        <taxon>Streptomyces</taxon>
    </lineage>
</organism>
<name>A0ABU8UET2_9ACTN</name>
<reference evidence="1 2" key="1">
    <citation type="submission" date="2024-03" db="EMBL/GenBank/DDBJ databases">
        <title>Novel Streptomyces species of biotechnological and ecological value are a feature of Machair soil.</title>
        <authorList>
            <person name="Prole J.R."/>
            <person name="Goodfellow M."/>
            <person name="Allenby N."/>
            <person name="Ward A.C."/>
        </authorList>
    </citation>
    <scope>NUCLEOTIDE SEQUENCE [LARGE SCALE GENOMIC DNA]</scope>
    <source>
        <strain evidence="1 2">MS1.HAVA.3</strain>
    </source>
</reference>
<sequence length="230" mass="25755">MNTSQAEPGVPLVPIVQVRRADAPGVPFPTGADLLQVLWCPYGHGEFCYPLPQVHWRDSSAISDVLPTPEPAAGLPEDWYPGRCVVHPEQVTEYPSWDLPDALYDVLSGRFDALLAETDLRYSHHLAEAPGIKLGGYPGWTQEPVWPDCEGCGSRMEHLLTVASWEFDGESWRTWLPDEDRADENESCGRRWRGDAHNPAELRLGDAGGVYIFECRTCPERPIGHWFDCS</sequence>
<dbReference type="EMBL" id="JBBKAM010000004">
    <property type="protein sequence ID" value="MEJ8645819.1"/>
    <property type="molecule type" value="Genomic_DNA"/>
</dbReference>
<evidence type="ECO:0000313" key="2">
    <source>
        <dbReference type="Proteomes" id="UP001382904"/>
    </source>
</evidence>
<dbReference type="Proteomes" id="UP001382904">
    <property type="component" value="Unassembled WGS sequence"/>
</dbReference>
<keyword evidence="2" id="KW-1185">Reference proteome</keyword>
<accession>A0ABU8UET2</accession>